<name>A0ABP8VJ88_9HYPH</name>
<gene>
    <name evidence="1" type="ORF">GCM10023262_11800</name>
</gene>
<proteinExistence type="predicted"/>
<dbReference type="EMBL" id="BAABJA010000007">
    <property type="protein sequence ID" value="GAA4664675.1"/>
    <property type="molecule type" value="Genomic_DNA"/>
</dbReference>
<sequence length="108" mass="12750">MQQEGILEQNEQDRGERGIWEKNTRFSIEKMEQFFMAKEENALRQLSYHVLHIFYYDGPRSSCMCKVFDRIFAMGKMGWYGACDFSASHFDLALSSHVFTSSLRDPQY</sequence>
<evidence type="ECO:0000313" key="1">
    <source>
        <dbReference type="EMBL" id="GAA4664675.1"/>
    </source>
</evidence>
<organism evidence="1 2">
    <name type="scientific">Bartonella pachyuromydis</name>
    <dbReference type="NCBI Taxonomy" id="931097"/>
    <lineage>
        <taxon>Bacteria</taxon>
        <taxon>Pseudomonadati</taxon>
        <taxon>Pseudomonadota</taxon>
        <taxon>Alphaproteobacteria</taxon>
        <taxon>Hyphomicrobiales</taxon>
        <taxon>Bartonellaceae</taxon>
        <taxon>Bartonella</taxon>
    </lineage>
</organism>
<dbReference type="RefSeq" id="WP_345119202.1">
    <property type="nucleotide sequence ID" value="NZ_BAABJA010000007.1"/>
</dbReference>
<protein>
    <submittedName>
        <fullName evidence="1">Uncharacterized protein</fullName>
    </submittedName>
</protein>
<keyword evidence="2" id="KW-1185">Reference proteome</keyword>
<comment type="caution">
    <text evidence="1">The sequence shown here is derived from an EMBL/GenBank/DDBJ whole genome shotgun (WGS) entry which is preliminary data.</text>
</comment>
<reference evidence="2" key="1">
    <citation type="journal article" date="2019" name="Int. J. Syst. Evol. Microbiol.">
        <title>The Global Catalogue of Microorganisms (GCM) 10K type strain sequencing project: providing services to taxonomists for standard genome sequencing and annotation.</title>
        <authorList>
            <consortium name="The Broad Institute Genomics Platform"/>
            <consortium name="The Broad Institute Genome Sequencing Center for Infectious Disease"/>
            <person name="Wu L."/>
            <person name="Ma J."/>
        </authorList>
    </citation>
    <scope>NUCLEOTIDE SEQUENCE [LARGE SCALE GENOMIC DNA]</scope>
    <source>
        <strain evidence="2">JCM 17714</strain>
    </source>
</reference>
<dbReference type="Proteomes" id="UP001501699">
    <property type="component" value="Unassembled WGS sequence"/>
</dbReference>
<accession>A0ABP8VJ88</accession>
<evidence type="ECO:0000313" key="2">
    <source>
        <dbReference type="Proteomes" id="UP001501699"/>
    </source>
</evidence>